<dbReference type="EC" id="2.4.1.25" evidence="3 10"/>
<dbReference type="EMBL" id="JACRSS010000002">
    <property type="protein sequence ID" value="MBC8538356.1"/>
    <property type="molecule type" value="Genomic_DNA"/>
</dbReference>
<evidence type="ECO:0000256" key="7">
    <source>
        <dbReference type="ARBA" id="ARBA00023277"/>
    </source>
</evidence>
<evidence type="ECO:0000256" key="10">
    <source>
        <dbReference type="RuleBase" id="RU361207"/>
    </source>
</evidence>
<evidence type="ECO:0000313" key="11">
    <source>
        <dbReference type="EMBL" id="MBC8538356.1"/>
    </source>
</evidence>
<comment type="similarity">
    <text evidence="2 10">Belongs to the disproportionating enzyme family.</text>
</comment>
<dbReference type="RefSeq" id="WP_249280130.1">
    <property type="nucleotide sequence ID" value="NZ_JACRSS010000002.1"/>
</dbReference>
<reference evidence="11" key="1">
    <citation type="submission" date="2020-08" db="EMBL/GenBank/DDBJ databases">
        <title>Genome public.</title>
        <authorList>
            <person name="Liu C."/>
            <person name="Sun Q."/>
        </authorList>
    </citation>
    <scope>NUCLEOTIDE SEQUENCE</scope>
    <source>
        <strain evidence="11">NSJ-63</strain>
    </source>
</reference>
<dbReference type="InterPro" id="IPR003385">
    <property type="entry name" value="Glyco_hydro_77"/>
</dbReference>
<organism evidence="11 12">
    <name type="scientific">Guopingia tenuis</name>
    <dbReference type="NCBI Taxonomy" id="2763656"/>
    <lineage>
        <taxon>Bacteria</taxon>
        <taxon>Bacillati</taxon>
        <taxon>Bacillota</taxon>
        <taxon>Clostridia</taxon>
        <taxon>Christensenellales</taxon>
        <taxon>Christensenellaceae</taxon>
        <taxon>Guopingia</taxon>
    </lineage>
</organism>
<dbReference type="SUPFAM" id="SSF51445">
    <property type="entry name" value="(Trans)glycosidases"/>
    <property type="match status" value="1"/>
</dbReference>
<evidence type="ECO:0000256" key="2">
    <source>
        <dbReference type="ARBA" id="ARBA00005684"/>
    </source>
</evidence>
<dbReference type="Proteomes" id="UP000617951">
    <property type="component" value="Unassembled WGS sequence"/>
</dbReference>
<dbReference type="Gene3D" id="3.20.20.80">
    <property type="entry name" value="Glycosidases"/>
    <property type="match status" value="1"/>
</dbReference>
<dbReference type="NCBIfam" id="NF011080">
    <property type="entry name" value="PRK14508.1-3"/>
    <property type="match status" value="1"/>
</dbReference>
<gene>
    <name evidence="11" type="primary">malQ</name>
    <name evidence="11" type="ORF">H8693_05345</name>
</gene>
<accession>A0A926HX40</accession>
<name>A0A926HX40_9FIRM</name>
<evidence type="ECO:0000256" key="9">
    <source>
        <dbReference type="ARBA" id="ARBA00031501"/>
    </source>
</evidence>
<dbReference type="GO" id="GO:0005975">
    <property type="term" value="P:carbohydrate metabolic process"/>
    <property type="evidence" value="ECO:0007669"/>
    <property type="project" value="InterPro"/>
</dbReference>
<protein>
    <recommendedName>
        <fullName evidence="4 10">4-alpha-glucanotransferase</fullName>
        <ecNumber evidence="3 10">2.4.1.25</ecNumber>
    </recommendedName>
    <alternativeName>
        <fullName evidence="8 10">Amylomaltase</fullName>
    </alternativeName>
    <alternativeName>
        <fullName evidence="9 10">Disproportionating enzyme</fullName>
    </alternativeName>
</protein>
<keyword evidence="5 10" id="KW-0328">Glycosyltransferase</keyword>
<evidence type="ECO:0000313" key="12">
    <source>
        <dbReference type="Proteomes" id="UP000617951"/>
    </source>
</evidence>
<evidence type="ECO:0000256" key="5">
    <source>
        <dbReference type="ARBA" id="ARBA00022676"/>
    </source>
</evidence>
<keyword evidence="12" id="KW-1185">Reference proteome</keyword>
<keyword evidence="6 10" id="KW-0808">Transferase</keyword>
<evidence type="ECO:0000256" key="4">
    <source>
        <dbReference type="ARBA" id="ARBA00020295"/>
    </source>
</evidence>
<evidence type="ECO:0000256" key="8">
    <source>
        <dbReference type="ARBA" id="ARBA00031423"/>
    </source>
</evidence>
<comment type="caution">
    <text evidence="11">The sequence shown here is derived from an EMBL/GenBank/DDBJ whole genome shotgun (WGS) entry which is preliminary data.</text>
</comment>
<dbReference type="InterPro" id="IPR017853">
    <property type="entry name" value="GH"/>
</dbReference>
<dbReference type="Pfam" id="PF02446">
    <property type="entry name" value="Glyco_hydro_77"/>
    <property type="match status" value="1"/>
</dbReference>
<evidence type="ECO:0000256" key="1">
    <source>
        <dbReference type="ARBA" id="ARBA00000439"/>
    </source>
</evidence>
<dbReference type="GO" id="GO:0004134">
    <property type="term" value="F:4-alpha-glucanotransferase activity"/>
    <property type="evidence" value="ECO:0007669"/>
    <property type="project" value="UniProtKB-EC"/>
</dbReference>
<dbReference type="NCBIfam" id="TIGR00217">
    <property type="entry name" value="malQ"/>
    <property type="match status" value="1"/>
</dbReference>
<sequence length="492" mass="56634">MKRGSGVLLHITSLPSPHGIGTMGQEAYDFLEFLREAGQTYWQMLPLGPVAFGNSPYQSPSSCAGNPLLIDLELLRQRGLLLEEELKQAADTPGRVNYDAVRASREVLLRRAFSRRDAEIRREMEVFLEENRDWLPGYALFMALKEEQGGRPWTLWPEPLRRRERAAVEAARTRLSCEIEYHVFLQMEFYRQFGLLRKKARECGIRLIGDIPIYAAMDSEDVWSHREYFQMEEDGTPSAVAGVPPDYFSADGQLWGNPLYRWAALREGGYDWWMRRLGICGKLFDVVRIDHFRGLESYWAVPAGEKTARNGRWEKGPGMDFLRAVQAQFPDLEFIAEDLGYLTPEVHELLRDSGFPGMKVLEFGFDSEDFKDYQPHTFARECVVYTGTHDNTTLRDWLEHAPEETRRRVQEYFALTEEEGWSWGVIRGASMSVADVFVAQMQDYLNLPGTARMNTPSTIGGNWEWRLLPGELTADPGLARRMAEMARRYSRI</sequence>
<dbReference type="PANTHER" id="PTHR32438:SF5">
    <property type="entry name" value="4-ALPHA-GLUCANOTRANSFERASE DPE1, CHLOROPLASTIC_AMYLOPLASTIC"/>
    <property type="match status" value="1"/>
</dbReference>
<evidence type="ECO:0000256" key="6">
    <source>
        <dbReference type="ARBA" id="ARBA00022679"/>
    </source>
</evidence>
<proteinExistence type="inferred from homology"/>
<dbReference type="AlphaFoldDB" id="A0A926HX40"/>
<dbReference type="PANTHER" id="PTHR32438">
    <property type="entry name" value="4-ALPHA-GLUCANOTRANSFERASE DPE1, CHLOROPLASTIC/AMYLOPLASTIC"/>
    <property type="match status" value="1"/>
</dbReference>
<keyword evidence="7 10" id="KW-0119">Carbohydrate metabolism</keyword>
<comment type="catalytic activity">
    <reaction evidence="1 10">
        <text>Transfers a segment of a (1-&gt;4)-alpha-D-glucan to a new position in an acceptor, which may be glucose or a (1-&gt;4)-alpha-D-glucan.</text>
        <dbReference type="EC" id="2.4.1.25"/>
    </reaction>
</comment>
<evidence type="ECO:0000256" key="3">
    <source>
        <dbReference type="ARBA" id="ARBA00012560"/>
    </source>
</evidence>